<proteinExistence type="predicted"/>
<evidence type="ECO:0008006" key="3">
    <source>
        <dbReference type="Google" id="ProtNLM"/>
    </source>
</evidence>
<dbReference type="AlphaFoldDB" id="A0A2S6ND31"/>
<keyword evidence="2" id="KW-1185">Reference proteome</keyword>
<protein>
    <recommendedName>
        <fullName evidence="3">Methyltransferase type 11</fullName>
    </recommendedName>
</protein>
<gene>
    <name evidence="1" type="ORF">CCR94_04845</name>
</gene>
<name>A0A2S6ND31_9HYPH</name>
<dbReference type="Pfam" id="PF13489">
    <property type="entry name" value="Methyltransf_23"/>
    <property type="match status" value="1"/>
</dbReference>
<dbReference type="OrthoDB" id="9816564at2"/>
<dbReference type="EMBL" id="NHSJ01000038">
    <property type="protein sequence ID" value="PPQ32517.1"/>
    <property type="molecule type" value="Genomic_DNA"/>
</dbReference>
<reference evidence="1 2" key="1">
    <citation type="journal article" date="2018" name="Arch. Microbiol.">
        <title>New insights into the metabolic potential of the phototrophic purple bacterium Rhodopila globiformis DSM 161(T) from its draft genome sequence and evidence for a vanadium-dependent nitrogenase.</title>
        <authorList>
            <person name="Imhoff J.F."/>
            <person name="Rahn T."/>
            <person name="Kunzel S."/>
            <person name="Neulinger S.C."/>
        </authorList>
    </citation>
    <scope>NUCLEOTIDE SEQUENCE [LARGE SCALE GENOMIC DNA]</scope>
    <source>
        <strain evidence="1 2">DSM 16996</strain>
    </source>
</reference>
<dbReference type="SUPFAM" id="SSF53335">
    <property type="entry name" value="S-adenosyl-L-methionine-dependent methyltransferases"/>
    <property type="match status" value="1"/>
</dbReference>
<sequence length="289" mass="32183">MTREQCPICGHASDILGEKVSQFLNRSFQLRRCSSCLYAFIGDPCLDYARLYDEAYYRGQGADPMVDYVAELEAATTIRDYEWRGFLNIVSHVAAPIAGKKWLDFACGNGGLVRAGRSRGLDVVGFEEGWIADHARAAGIPILTRDELNGQAGQFDVITAIEVIEHVAEPLEVFRLIRRLLKPGGIFYAMTNSAVPFRDSMLTWRYVRPEIHIGFFEPENLALALRATGFDVKWPGFLEPYADVIRFRVLKNIGAKAPAAWHSLVPWSVLAPIVDQRYGVSSLPTGVAT</sequence>
<dbReference type="InterPro" id="IPR029063">
    <property type="entry name" value="SAM-dependent_MTases_sf"/>
</dbReference>
<dbReference type="RefSeq" id="WP_104506750.1">
    <property type="nucleotide sequence ID" value="NZ_JACIGC010000005.1"/>
</dbReference>
<accession>A0A2S6ND31</accession>
<dbReference type="CDD" id="cd02440">
    <property type="entry name" value="AdoMet_MTases"/>
    <property type="match status" value="1"/>
</dbReference>
<evidence type="ECO:0000313" key="1">
    <source>
        <dbReference type="EMBL" id="PPQ32517.1"/>
    </source>
</evidence>
<dbReference type="Gene3D" id="3.40.50.150">
    <property type="entry name" value="Vaccinia Virus protein VP39"/>
    <property type="match status" value="1"/>
</dbReference>
<organism evidence="1 2">
    <name type="scientific">Rhodoblastus sphagnicola</name>
    <dbReference type="NCBI Taxonomy" id="333368"/>
    <lineage>
        <taxon>Bacteria</taxon>
        <taxon>Pseudomonadati</taxon>
        <taxon>Pseudomonadota</taxon>
        <taxon>Alphaproteobacteria</taxon>
        <taxon>Hyphomicrobiales</taxon>
        <taxon>Rhodoblastaceae</taxon>
        <taxon>Rhodoblastus</taxon>
    </lineage>
</organism>
<dbReference type="Proteomes" id="UP000239089">
    <property type="component" value="Unassembled WGS sequence"/>
</dbReference>
<dbReference type="PANTHER" id="PTHR43861">
    <property type="entry name" value="TRANS-ACONITATE 2-METHYLTRANSFERASE-RELATED"/>
    <property type="match status" value="1"/>
</dbReference>
<evidence type="ECO:0000313" key="2">
    <source>
        <dbReference type="Proteomes" id="UP000239089"/>
    </source>
</evidence>
<comment type="caution">
    <text evidence="1">The sequence shown here is derived from an EMBL/GenBank/DDBJ whole genome shotgun (WGS) entry which is preliminary data.</text>
</comment>